<feature type="chain" id="PRO_5008584597" description="Peptidase S1 domain-containing protein" evidence="6">
    <location>
        <begin position="19"/>
        <end position="260"/>
    </location>
</feature>
<feature type="signal peptide" evidence="6">
    <location>
        <begin position="1"/>
        <end position="18"/>
    </location>
</feature>
<evidence type="ECO:0000256" key="1">
    <source>
        <dbReference type="ARBA" id="ARBA00007664"/>
    </source>
</evidence>
<dbReference type="GO" id="GO:0006508">
    <property type="term" value="P:proteolysis"/>
    <property type="evidence" value="ECO:0007669"/>
    <property type="project" value="UniProtKB-KW"/>
</dbReference>
<dbReference type="PROSITE" id="PS50240">
    <property type="entry name" value="TRYPSIN_DOM"/>
    <property type="match status" value="1"/>
</dbReference>
<feature type="domain" description="Peptidase S1" evidence="7">
    <location>
        <begin position="43"/>
        <end position="259"/>
    </location>
</feature>
<keyword evidence="6" id="KW-0732">Signal</keyword>
<dbReference type="EMBL" id="GECU01029123">
    <property type="protein sequence ID" value="JAS78583.1"/>
    <property type="molecule type" value="Transcribed_RNA"/>
</dbReference>
<accession>A0A1B6HVA2</accession>
<dbReference type="PRINTS" id="PR00722">
    <property type="entry name" value="CHYMOTRYPSIN"/>
</dbReference>
<dbReference type="PANTHER" id="PTHR24276">
    <property type="entry name" value="POLYSERASE-RELATED"/>
    <property type="match status" value="1"/>
</dbReference>
<keyword evidence="5" id="KW-1015">Disulfide bond</keyword>
<dbReference type="SUPFAM" id="SSF50494">
    <property type="entry name" value="Trypsin-like serine proteases"/>
    <property type="match status" value="1"/>
</dbReference>
<name>A0A1B6HVA2_9HEMI</name>
<organism evidence="8">
    <name type="scientific">Homalodisca liturata</name>
    <dbReference type="NCBI Taxonomy" id="320908"/>
    <lineage>
        <taxon>Eukaryota</taxon>
        <taxon>Metazoa</taxon>
        <taxon>Ecdysozoa</taxon>
        <taxon>Arthropoda</taxon>
        <taxon>Hexapoda</taxon>
        <taxon>Insecta</taxon>
        <taxon>Pterygota</taxon>
        <taxon>Neoptera</taxon>
        <taxon>Paraneoptera</taxon>
        <taxon>Hemiptera</taxon>
        <taxon>Auchenorrhyncha</taxon>
        <taxon>Membracoidea</taxon>
        <taxon>Cicadellidae</taxon>
        <taxon>Cicadellinae</taxon>
        <taxon>Proconiini</taxon>
        <taxon>Homalodisca</taxon>
    </lineage>
</organism>
<proteinExistence type="inferred from homology"/>
<dbReference type="CDD" id="cd00190">
    <property type="entry name" value="Tryp_SPc"/>
    <property type="match status" value="1"/>
</dbReference>
<dbReference type="InterPro" id="IPR001254">
    <property type="entry name" value="Trypsin_dom"/>
</dbReference>
<evidence type="ECO:0000256" key="2">
    <source>
        <dbReference type="ARBA" id="ARBA00022670"/>
    </source>
</evidence>
<evidence type="ECO:0000256" key="3">
    <source>
        <dbReference type="ARBA" id="ARBA00022801"/>
    </source>
</evidence>
<dbReference type="InterPro" id="IPR009003">
    <property type="entry name" value="Peptidase_S1_PA"/>
</dbReference>
<dbReference type="InterPro" id="IPR043504">
    <property type="entry name" value="Peptidase_S1_PA_chymotrypsin"/>
</dbReference>
<dbReference type="InterPro" id="IPR050430">
    <property type="entry name" value="Peptidase_S1"/>
</dbReference>
<keyword evidence="3" id="KW-0378">Hydrolase</keyword>
<reference evidence="8" key="1">
    <citation type="submission" date="2015-11" db="EMBL/GenBank/DDBJ databases">
        <title>De novo transcriptome assembly of four potential Pierce s Disease insect vectors from Arizona vineyards.</title>
        <authorList>
            <person name="Tassone E.E."/>
        </authorList>
    </citation>
    <scope>NUCLEOTIDE SEQUENCE</scope>
</reference>
<evidence type="ECO:0000259" key="7">
    <source>
        <dbReference type="PROSITE" id="PS50240"/>
    </source>
</evidence>
<protein>
    <recommendedName>
        <fullName evidence="7">Peptidase S1 domain-containing protein</fullName>
    </recommendedName>
</protein>
<evidence type="ECO:0000256" key="4">
    <source>
        <dbReference type="ARBA" id="ARBA00022825"/>
    </source>
</evidence>
<evidence type="ECO:0000256" key="5">
    <source>
        <dbReference type="ARBA" id="ARBA00023157"/>
    </source>
</evidence>
<dbReference type="Gene3D" id="2.40.10.10">
    <property type="entry name" value="Trypsin-like serine proteases"/>
    <property type="match status" value="1"/>
</dbReference>
<dbReference type="Pfam" id="PF00089">
    <property type="entry name" value="Trypsin"/>
    <property type="match status" value="1"/>
</dbReference>
<comment type="similarity">
    <text evidence="1">Belongs to the peptidase S1 family.</text>
</comment>
<dbReference type="GO" id="GO:0004252">
    <property type="term" value="F:serine-type endopeptidase activity"/>
    <property type="evidence" value="ECO:0007669"/>
    <property type="project" value="InterPro"/>
</dbReference>
<sequence>MKALFSLVCLLLLNLCLASEFLIGKHANVKNSSSNKEKTSLGIYNGKKTSIHKFPYMVSILVDKAYFGSGVILNAHWILTTGFNVNWFPQDELSFRVGSTDSEDGGQTFTAAKLVVHENYTGSWDYDIAVVKLNKPIKFSKNAKPIKLGTKSLKAATKAVIAGWGPSSQSETKSTTLLTAKVTVYDRKKCEKAYPSDLTPRLMCTYDTKVGPCGSDCGDPLVYKKAVYGLYAGSYNCLSDPALYVDLPVFVNWVKWAMKQ</sequence>
<dbReference type="AlphaFoldDB" id="A0A1B6HVA2"/>
<evidence type="ECO:0000313" key="8">
    <source>
        <dbReference type="EMBL" id="JAS78583.1"/>
    </source>
</evidence>
<keyword evidence="2" id="KW-0645">Protease</keyword>
<keyword evidence="4" id="KW-0720">Serine protease</keyword>
<dbReference type="PANTHER" id="PTHR24276:SF94">
    <property type="entry name" value="AT20289P-RELATED"/>
    <property type="match status" value="1"/>
</dbReference>
<evidence type="ECO:0000256" key="6">
    <source>
        <dbReference type="SAM" id="SignalP"/>
    </source>
</evidence>
<gene>
    <name evidence="8" type="ORF">g.9502</name>
</gene>
<dbReference type="InterPro" id="IPR001314">
    <property type="entry name" value="Peptidase_S1A"/>
</dbReference>
<dbReference type="SMART" id="SM00020">
    <property type="entry name" value="Tryp_SPc"/>
    <property type="match status" value="1"/>
</dbReference>